<evidence type="ECO:0000256" key="8">
    <source>
        <dbReference type="ARBA" id="ARBA00022842"/>
    </source>
</evidence>
<feature type="domain" description="DAGKc" evidence="12">
    <location>
        <begin position="1"/>
        <end position="130"/>
    </location>
</feature>
<keyword evidence="11" id="KW-1208">Phospholipid metabolism</keyword>
<dbReference type="InterPro" id="IPR050187">
    <property type="entry name" value="Lipid_Phosphate_FormReg"/>
</dbReference>
<dbReference type="GO" id="GO:0046872">
    <property type="term" value="F:metal ion binding"/>
    <property type="evidence" value="ECO:0007669"/>
    <property type="project" value="UniProtKB-KW"/>
</dbReference>
<dbReference type="GO" id="GO:0005524">
    <property type="term" value="F:ATP binding"/>
    <property type="evidence" value="ECO:0007669"/>
    <property type="project" value="UniProtKB-KW"/>
</dbReference>
<dbReference type="Proteomes" id="UP000886124">
    <property type="component" value="Unassembled WGS sequence"/>
</dbReference>
<dbReference type="InterPro" id="IPR017438">
    <property type="entry name" value="ATP-NAD_kinase_N"/>
</dbReference>
<dbReference type="InterPro" id="IPR045540">
    <property type="entry name" value="YegS/DAGK_C"/>
</dbReference>
<dbReference type="Gene3D" id="3.40.50.10330">
    <property type="entry name" value="Probable inorganic polyphosphate/atp-NAD kinase, domain 1"/>
    <property type="match status" value="1"/>
</dbReference>
<dbReference type="Pfam" id="PF19279">
    <property type="entry name" value="YegS_C"/>
    <property type="match status" value="1"/>
</dbReference>
<name>A0A7V5PPY3_CALAY</name>
<evidence type="ECO:0000256" key="4">
    <source>
        <dbReference type="ARBA" id="ARBA00022723"/>
    </source>
</evidence>
<organism evidence="13">
    <name type="scientific">Caldithrix abyssi</name>
    <dbReference type="NCBI Taxonomy" id="187145"/>
    <lineage>
        <taxon>Bacteria</taxon>
        <taxon>Pseudomonadati</taxon>
        <taxon>Calditrichota</taxon>
        <taxon>Calditrichia</taxon>
        <taxon>Calditrichales</taxon>
        <taxon>Calditrichaceae</taxon>
        <taxon>Caldithrix</taxon>
    </lineage>
</organism>
<evidence type="ECO:0000256" key="7">
    <source>
        <dbReference type="ARBA" id="ARBA00022840"/>
    </source>
</evidence>
<dbReference type="AlphaFoldDB" id="A0A7V5PPY3"/>
<dbReference type="PROSITE" id="PS50146">
    <property type="entry name" value="DAGK"/>
    <property type="match status" value="1"/>
</dbReference>
<dbReference type="SMART" id="SM00046">
    <property type="entry name" value="DAGKc"/>
    <property type="match status" value="1"/>
</dbReference>
<dbReference type="Gene3D" id="2.60.200.40">
    <property type="match status" value="1"/>
</dbReference>
<proteinExistence type="predicted"/>
<comment type="cofactor">
    <cofactor evidence="1">
        <name>Mg(2+)</name>
        <dbReference type="ChEBI" id="CHEBI:18420"/>
    </cofactor>
</comment>
<dbReference type="InterPro" id="IPR001206">
    <property type="entry name" value="Diacylglycerol_kinase_cat_dom"/>
</dbReference>
<evidence type="ECO:0000256" key="3">
    <source>
        <dbReference type="ARBA" id="ARBA00022679"/>
    </source>
</evidence>
<keyword evidence="4" id="KW-0479">Metal-binding</keyword>
<dbReference type="GO" id="GO:0016301">
    <property type="term" value="F:kinase activity"/>
    <property type="evidence" value="ECO:0007669"/>
    <property type="project" value="UniProtKB-KW"/>
</dbReference>
<evidence type="ECO:0000256" key="6">
    <source>
        <dbReference type="ARBA" id="ARBA00022777"/>
    </source>
</evidence>
<protein>
    <submittedName>
        <fullName evidence="13">Diacylglycerol kinase family lipid kinase</fullName>
    </submittedName>
</protein>
<dbReference type="GO" id="GO:0005886">
    <property type="term" value="C:plasma membrane"/>
    <property type="evidence" value="ECO:0007669"/>
    <property type="project" value="TreeGrafter"/>
</dbReference>
<dbReference type="NCBIfam" id="TIGR00147">
    <property type="entry name" value="YegS/Rv2252/BmrU family lipid kinase"/>
    <property type="match status" value="1"/>
</dbReference>
<evidence type="ECO:0000256" key="9">
    <source>
        <dbReference type="ARBA" id="ARBA00023098"/>
    </source>
</evidence>
<keyword evidence="7" id="KW-0067">ATP-binding</keyword>
<keyword evidence="6 13" id="KW-0418">Kinase</keyword>
<dbReference type="InterPro" id="IPR005218">
    <property type="entry name" value="Diacylglycerol/lipid_kinase"/>
</dbReference>
<comment type="caution">
    <text evidence="13">The sequence shown here is derived from an EMBL/GenBank/DDBJ whole genome shotgun (WGS) entry which is preliminary data.</text>
</comment>
<evidence type="ECO:0000256" key="2">
    <source>
        <dbReference type="ARBA" id="ARBA00022516"/>
    </source>
</evidence>
<evidence type="ECO:0000259" key="12">
    <source>
        <dbReference type="PROSITE" id="PS50146"/>
    </source>
</evidence>
<accession>A0A7V5PPY3</accession>
<keyword evidence="9" id="KW-0443">Lipid metabolism</keyword>
<dbReference type="PANTHER" id="PTHR12358">
    <property type="entry name" value="SPHINGOSINE KINASE"/>
    <property type="match status" value="1"/>
</dbReference>
<evidence type="ECO:0000313" key="13">
    <source>
        <dbReference type="EMBL" id="HHJ52956.1"/>
    </source>
</evidence>
<keyword evidence="2" id="KW-0444">Lipid biosynthesis</keyword>
<keyword evidence="10" id="KW-0594">Phospholipid biosynthesis</keyword>
<sequence length="291" mass="32452">MHYFIIINPISGIKHHKGDLELLIRNVLSRKKDAKVEVQYTKYAGHARELAQQAVRDKADIAVAVGGDGTMNEVAGGLVGTQTALGLIPMGSGNGFARSMGIPLKPVAAVKRLLNPDIKVNDVGQIGDFYFFGVAGVGFDAQIGAMFQDFGMRGPLPYFYIGFKEYFKYDYEEFELHFNGQQIRVRPLLITVANTPQYGNSAIIAPHARPDDGQFELCIIDKVPFWEGVTHLHYLFTGKIDRTSVYRSYPIKQVTIVRTKQNGFLHTDGEPHHSDQKLEIKILEKALKVCV</sequence>
<dbReference type="PANTHER" id="PTHR12358:SF106">
    <property type="entry name" value="LIPID KINASE YEGS"/>
    <property type="match status" value="1"/>
</dbReference>
<dbReference type="SUPFAM" id="SSF111331">
    <property type="entry name" value="NAD kinase/diacylglycerol kinase-like"/>
    <property type="match status" value="1"/>
</dbReference>
<dbReference type="InterPro" id="IPR016064">
    <property type="entry name" value="NAD/diacylglycerol_kinase_sf"/>
</dbReference>
<keyword evidence="5" id="KW-0547">Nucleotide-binding</keyword>
<evidence type="ECO:0000256" key="10">
    <source>
        <dbReference type="ARBA" id="ARBA00023209"/>
    </source>
</evidence>
<keyword evidence="8" id="KW-0460">Magnesium</keyword>
<evidence type="ECO:0000256" key="11">
    <source>
        <dbReference type="ARBA" id="ARBA00023264"/>
    </source>
</evidence>
<evidence type="ECO:0000256" key="1">
    <source>
        <dbReference type="ARBA" id="ARBA00001946"/>
    </source>
</evidence>
<keyword evidence="3" id="KW-0808">Transferase</keyword>
<gene>
    <name evidence="13" type="ORF">ENJ89_07155</name>
</gene>
<dbReference type="EMBL" id="DROD01000475">
    <property type="protein sequence ID" value="HHJ52956.1"/>
    <property type="molecule type" value="Genomic_DNA"/>
</dbReference>
<reference evidence="13" key="1">
    <citation type="journal article" date="2020" name="mSystems">
        <title>Genome- and Community-Level Interaction Insights into Carbon Utilization and Element Cycling Functions of Hydrothermarchaeota in Hydrothermal Sediment.</title>
        <authorList>
            <person name="Zhou Z."/>
            <person name="Liu Y."/>
            <person name="Xu W."/>
            <person name="Pan J."/>
            <person name="Luo Z.H."/>
            <person name="Li M."/>
        </authorList>
    </citation>
    <scope>NUCLEOTIDE SEQUENCE [LARGE SCALE GENOMIC DNA]</scope>
    <source>
        <strain evidence="13">HyVt-527</strain>
    </source>
</reference>
<evidence type="ECO:0000256" key="5">
    <source>
        <dbReference type="ARBA" id="ARBA00022741"/>
    </source>
</evidence>
<dbReference type="GO" id="GO:0008654">
    <property type="term" value="P:phospholipid biosynthetic process"/>
    <property type="evidence" value="ECO:0007669"/>
    <property type="project" value="UniProtKB-KW"/>
</dbReference>
<dbReference type="Pfam" id="PF00781">
    <property type="entry name" value="DAGK_cat"/>
    <property type="match status" value="1"/>
</dbReference>